<dbReference type="InterPro" id="IPR049673">
    <property type="entry name" value="QatA"/>
</dbReference>
<dbReference type="AlphaFoldDB" id="A0A8E0KI97"/>
<organism evidence="2 3">
    <name type="scientific">Brevundimonas abyssalis TAR-001</name>
    <dbReference type="NCBI Taxonomy" id="1391729"/>
    <lineage>
        <taxon>Bacteria</taxon>
        <taxon>Pseudomonadati</taxon>
        <taxon>Pseudomonadota</taxon>
        <taxon>Alphaproteobacteria</taxon>
        <taxon>Caulobacterales</taxon>
        <taxon>Caulobacteraceae</taxon>
        <taxon>Brevundimonas</taxon>
    </lineage>
</organism>
<dbReference type="PANTHER" id="PTHR22674:SF6">
    <property type="entry name" value="NTPASE KAP FAMILY P-LOOP DOMAIN-CONTAINING PROTEIN 1"/>
    <property type="match status" value="1"/>
</dbReference>
<name>A0A8E0KI97_9CAUL</name>
<dbReference type="InterPro" id="IPR011646">
    <property type="entry name" value="KAP_P-loop"/>
</dbReference>
<evidence type="ECO:0000313" key="3">
    <source>
        <dbReference type="Proteomes" id="UP000016569"/>
    </source>
</evidence>
<dbReference type="InterPro" id="IPR052754">
    <property type="entry name" value="NTPase_KAP_P-loop"/>
</dbReference>
<dbReference type="Pfam" id="PF07693">
    <property type="entry name" value="KAP_NTPase"/>
    <property type="match status" value="1"/>
</dbReference>
<gene>
    <name evidence="2" type="ORF">MBEBAB_0783</name>
</gene>
<feature type="domain" description="KAP NTPase" evidence="1">
    <location>
        <begin position="22"/>
        <end position="392"/>
    </location>
</feature>
<proteinExistence type="predicted"/>
<dbReference type="SUPFAM" id="SSF52540">
    <property type="entry name" value="P-loop containing nucleoside triphosphate hydrolases"/>
    <property type="match status" value="1"/>
</dbReference>
<comment type="caution">
    <text evidence="2">The sequence shown here is derived from an EMBL/GenBank/DDBJ whole genome shotgun (WGS) entry which is preliminary data.</text>
</comment>
<dbReference type="Proteomes" id="UP000016569">
    <property type="component" value="Unassembled WGS sequence"/>
</dbReference>
<dbReference type="InterPro" id="IPR027417">
    <property type="entry name" value="P-loop_NTPase"/>
</dbReference>
<protein>
    <submittedName>
        <fullName evidence="2">Phage T7 exclusion protein</fullName>
    </submittedName>
</protein>
<dbReference type="PANTHER" id="PTHR22674">
    <property type="entry name" value="NTPASE, KAP FAMILY P-LOOP DOMAIN-CONTAINING 1"/>
    <property type="match status" value="1"/>
</dbReference>
<accession>A0A8E0KI97</accession>
<sequence>MSRRADPFFLSDQETAVDLLYYEAIARTVVRLVRQSADVPVTIGVHGDWGAGKSSVLKMTAAAFEGQDRVITLWFNGWVFEGFEDAKAVVIETIISELRRARPGSAKVAEAAKKLLKRVDWLKVAQAAGGMAFTAATGVPSPDLLRSLYNGLSGFVADPSQMVTPETLKGLAEKASGVLKASEASSETAPDQMHAFREEFEALLDAAEIDQLVVLIDDLDRCLPETAIATLEAIRLFLFVPRTAFVIAADEAMIEYSVRRHFPELPATTGPMSYSRNYLEKLIQVPFRIPALGLAETRAYVTLLLAQRALGEAAPEFQSLLTAAREDLRRPWASRGLDRTVVQGALGGTIPPSVEDALRVSSQITRLLTDGTRGNPRQIKRFLNSMALRQAIAEERGFGEDIEFPVLAKLMLAERFAPDLYDQLSRLASTAVDGRVAALAVLETGAKTPPAPVVGQTNKPRDKPIVDGAASPEAEDWLRSDWSKGWAQIEPPLAVVDLRPYVFVTRDKRSYFAGVIASDHLEALVEKLSGSAMAARSADPDLGRITDTEAEQVFDALQTRILSSDKLAAAPPGVHGLARLVIARPSLQRRLLVFLRGLPTDAAGGWAVTSWTGAFSDTLVAAEFETLRAGWATAATNKGLKAAAEAAAAMDRKV</sequence>
<dbReference type="NCBIfam" id="NF041923">
    <property type="entry name" value="QatA"/>
    <property type="match status" value="1"/>
</dbReference>
<dbReference type="EMBL" id="BATC01000008">
    <property type="protein sequence ID" value="GAD58533.1"/>
    <property type="molecule type" value="Genomic_DNA"/>
</dbReference>
<evidence type="ECO:0000259" key="1">
    <source>
        <dbReference type="Pfam" id="PF07693"/>
    </source>
</evidence>
<evidence type="ECO:0000313" key="2">
    <source>
        <dbReference type="EMBL" id="GAD58533.1"/>
    </source>
</evidence>
<keyword evidence="3" id="KW-1185">Reference proteome</keyword>
<reference evidence="3" key="1">
    <citation type="journal article" date="2013" name="Genome Announc.">
        <title>Draft Genome Sequence of the Dimorphic Prosthecate Bacterium Brevundimonas abyssalis TAR-001T.</title>
        <authorList>
            <person name="Tsubouchi T."/>
            <person name="Nishi S."/>
            <person name="Usui K."/>
            <person name="Shimane Y."/>
            <person name="Takaki Y."/>
            <person name="Maruyama T."/>
            <person name="Hatada Y."/>
        </authorList>
    </citation>
    <scope>NUCLEOTIDE SEQUENCE [LARGE SCALE GENOMIC DNA]</scope>
    <source>
        <strain evidence="3">TAR-001</strain>
    </source>
</reference>
<dbReference type="RefSeq" id="WP_021696629.1">
    <property type="nucleotide sequence ID" value="NZ_BATC01000008.1"/>
</dbReference>